<dbReference type="OrthoDB" id="122495at2759"/>
<dbReference type="Pfam" id="PF19263">
    <property type="entry name" value="DUF5906"/>
    <property type="match status" value="1"/>
</dbReference>
<proteinExistence type="predicted"/>
<dbReference type="InterPro" id="IPR027417">
    <property type="entry name" value="P-loop_NTPase"/>
</dbReference>
<comment type="caution">
    <text evidence="2">The sequence shown here is derived from an EMBL/GenBank/DDBJ whole genome shotgun (WGS) entry which is preliminary data.</text>
</comment>
<dbReference type="AlphaFoldDB" id="A0A9W6U574"/>
<dbReference type="InterPro" id="IPR045455">
    <property type="entry name" value="NrS-1_pol-like_helicase"/>
</dbReference>
<protein>
    <submittedName>
        <fullName evidence="2">Unnamed protein product</fullName>
    </submittedName>
</protein>
<keyword evidence="3" id="KW-1185">Reference proteome</keyword>
<evidence type="ECO:0000313" key="2">
    <source>
        <dbReference type="EMBL" id="GMF26413.1"/>
    </source>
</evidence>
<dbReference type="EMBL" id="BSXW01000605">
    <property type="protein sequence ID" value="GMF26413.1"/>
    <property type="molecule type" value="Genomic_DNA"/>
</dbReference>
<sequence>MCNFIKANGEQCKLARNKDRCGKHQIIAVEQNNLEISIVEEMSPQVNTPVIAEVVDTPAPSVIKPVEVSNVEVSKVPELDKSIVEPVIAEGVVYKEDQSSDLELNNSIDEDEFFFEKYIEEGRAFQYDVKENSLDAMAIIGAFDEYINGKGLDIADSEKTDRRAFLDGYRYCFYIQQGNMTLVHYYCKTEQMMKNIPIMIGGINVAQYCVANRLYDQRLYKLCCMMKRSWFSDNNNTWNLAGMLYRKQHVELGLMRKTYLCILHSMTDRFDQAAALKVFNDWETSKYHPKLSESQIKSIAGGTDPEGYKQWKVEYEPKEFKEKKGKDEDKTKQDDLTVPYYPKFNIYYEKGELPPIFDCKNTETYLDVISLKKEVITMERLYKFIKNNIAYILQGGNGYYLTKNRDAFGDIDYIVIPRINQFDMWFDINNAIELDDNGLIETDNTEFDTDSIITLSLSEVILHYRDDITFGKVDFMPYNAKTGSCDTQLNTFDWNSNEVFNKFNGFVHTYDPNFIVDQSKFKLFEDHIKHIWCGGRDDLTNHIMKLFAWYVQRPYEKSGACVVLEGEEGCGKNIAFEILKNHVIGTRYCLETPKMKILTGRFNSAREHKILTVLNEAANVKQSSHEDQDELKDCITEPTCMIEKKGIDPYRVKDCNNLFIASNNSYSVKASKQMRRFLYLLCRSDRLGDKAYFKAMIDEFDNTDSGIHLYHYLMNMDLNGFHPQNDAPMTKEKSDMQKSAIEKPVQWFIECVTNGTSNSIFQESQHKETPDTLEFVSIDDMLSKFTKWMIEEAKDASLYTRDRFAKTISKALGPNYKKQVHKVRQRGYDLSVNGLKQTIIKYTRRTDLFDDDE</sequence>
<reference evidence="2" key="1">
    <citation type="submission" date="2023-04" db="EMBL/GenBank/DDBJ databases">
        <title>Phytophthora lilii NBRC 32176.</title>
        <authorList>
            <person name="Ichikawa N."/>
            <person name="Sato H."/>
            <person name="Tonouchi N."/>
        </authorList>
    </citation>
    <scope>NUCLEOTIDE SEQUENCE</scope>
    <source>
        <strain evidence="2">NBRC 32176</strain>
    </source>
</reference>
<dbReference type="Gene3D" id="3.40.50.300">
    <property type="entry name" value="P-loop containing nucleotide triphosphate hydrolases"/>
    <property type="match status" value="1"/>
</dbReference>
<evidence type="ECO:0000259" key="1">
    <source>
        <dbReference type="Pfam" id="PF19263"/>
    </source>
</evidence>
<evidence type="ECO:0000313" key="3">
    <source>
        <dbReference type="Proteomes" id="UP001165083"/>
    </source>
</evidence>
<gene>
    <name evidence="2" type="ORF">Plil01_001098300</name>
</gene>
<feature type="domain" description="NrS-1 polymerase-like helicase" evidence="1">
    <location>
        <begin position="564"/>
        <end position="676"/>
    </location>
</feature>
<organism evidence="2 3">
    <name type="scientific">Phytophthora lilii</name>
    <dbReference type="NCBI Taxonomy" id="2077276"/>
    <lineage>
        <taxon>Eukaryota</taxon>
        <taxon>Sar</taxon>
        <taxon>Stramenopiles</taxon>
        <taxon>Oomycota</taxon>
        <taxon>Peronosporomycetes</taxon>
        <taxon>Peronosporales</taxon>
        <taxon>Peronosporaceae</taxon>
        <taxon>Phytophthora</taxon>
    </lineage>
</organism>
<name>A0A9W6U574_9STRA</name>
<dbReference type="Proteomes" id="UP001165083">
    <property type="component" value="Unassembled WGS sequence"/>
</dbReference>
<accession>A0A9W6U574</accession>